<keyword evidence="3" id="KW-1003">Cell membrane</keyword>
<evidence type="ECO:0000259" key="9">
    <source>
        <dbReference type="Pfam" id="PF11356"/>
    </source>
</evidence>
<evidence type="ECO:0000256" key="2">
    <source>
        <dbReference type="ARBA" id="ARBA00022448"/>
    </source>
</evidence>
<name>A0A0F9JS66_9ZZZZ</name>
<evidence type="ECO:0000313" key="10">
    <source>
        <dbReference type="EMBL" id="KKM08561.1"/>
    </source>
</evidence>
<keyword evidence="6" id="KW-0653">Protein transport</keyword>
<evidence type="ECO:0000256" key="5">
    <source>
        <dbReference type="ARBA" id="ARBA00022692"/>
    </source>
</evidence>
<evidence type="ECO:0000256" key="1">
    <source>
        <dbReference type="ARBA" id="ARBA00004533"/>
    </source>
</evidence>
<keyword evidence="2" id="KW-0813">Transport</keyword>
<comment type="caution">
    <text evidence="10">The sequence shown here is derived from an EMBL/GenBank/DDBJ whole genome shotgun (WGS) entry which is preliminary data.</text>
</comment>
<evidence type="ECO:0000256" key="7">
    <source>
        <dbReference type="ARBA" id="ARBA00022989"/>
    </source>
</evidence>
<evidence type="ECO:0000256" key="4">
    <source>
        <dbReference type="ARBA" id="ARBA00022519"/>
    </source>
</evidence>
<keyword evidence="4" id="KW-0997">Cell inner membrane</keyword>
<dbReference type="EMBL" id="LAZR01015545">
    <property type="protein sequence ID" value="KKM08561.1"/>
    <property type="molecule type" value="Genomic_DNA"/>
</dbReference>
<comment type="subcellular location">
    <subcellularLocation>
        <location evidence="1">Cell inner membrane</location>
    </subcellularLocation>
</comment>
<organism evidence="10">
    <name type="scientific">marine sediment metagenome</name>
    <dbReference type="NCBI Taxonomy" id="412755"/>
    <lineage>
        <taxon>unclassified sequences</taxon>
        <taxon>metagenomes</taxon>
        <taxon>ecological metagenomes</taxon>
    </lineage>
</organism>
<evidence type="ECO:0000256" key="8">
    <source>
        <dbReference type="ARBA" id="ARBA00023136"/>
    </source>
</evidence>
<gene>
    <name evidence="10" type="ORF">LCGC14_1723660</name>
</gene>
<proteinExistence type="predicted"/>
<evidence type="ECO:0000256" key="3">
    <source>
        <dbReference type="ARBA" id="ARBA00022475"/>
    </source>
</evidence>
<sequence length="171" mass="18763">MIRQWTIIGALALALAALSWNFVQKAILYDPAEGFALSGQATEASEAPGAVHKKAWGREIKDRNLFNPNRNTSRETTTVTREVETPRQIARDVVVAPEPMPVVTLSGIIKNPDGSYTAYIKVGANPVSGVRVGDLMHEISINGIEERRVELDWRGNSISLSLQGSPLMKKR</sequence>
<keyword evidence="8" id="KW-0472">Membrane</keyword>
<dbReference type="InterPro" id="IPR024961">
    <property type="entry name" value="T2SS_GspC_N"/>
</dbReference>
<evidence type="ECO:0000256" key="6">
    <source>
        <dbReference type="ARBA" id="ARBA00022927"/>
    </source>
</evidence>
<dbReference type="GO" id="GO:0005886">
    <property type="term" value="C:plasma membrane"/>
    <property type="evidence" value="ECO:0007669"/>
    <property type="project" value="UniProtKB-SubCell"/>
</dbReference>
<keyword evidence="5" id="KW-0812">Transmembrane</keyword>
<keyword evidence="7" id="KW-1133">Transmembrane helix</keyword>
<dbReference type="AlphaFoldDB" id="A0A0F9JS66"/>
<protein>
    <recommendedName>
        <fullName evidence="9">Type II secretion system protein GspC N-terminal domain-containing protein</fullName>
    </recommendedName>
</protein>
<feature type="domain" description="Type II secretion system protein GspC N-terminal" evidence="9">
    <location>
        <begin position="6"/>
        <end position="162"/>
    </location>
</feature>
<dbReference type="GO" id="GO:0015031">
    <property type="term" value="P:protein transport"/>
    <property type="evidence" value="ECO:0007669"/>
    <property type="project" value="UniProtKB-KW"/>
</dbReference>
<dbReference type="Pfam" id="PF11356">
    <property type="entry name" value="T2SSC"/>
    <property type="match status" value="1"/>
</dbReference>
<reference evidence="10" key="1">
    <citation type="journal article" date="2015" name="Nature">
        <title>Complex archaea that bridge the gap between prokaryotes and eukaryotes.</title>
        <authorList>
            <person name="Spang A."/>
            <person name="Saw J.H."/>
            <person name="Jorgensen S.L."/>
            <person name="Zaremba-Niedzwiedzka K."/>
            <person name="Martijn J."/>
            <person name="Lind A.E."/>
            <person name="van Eijk R."/>
            <person name="Schleper C."/>
            <person name="Guy L."/>
            <person name="Ettema T.J."/>
        </authorList>
    </citation>
    <scope>NUCLEOTIDE SEQUENCE</scope>
</reference>
<accession>A0A0F9JS66</accession>